<feature type="transmembrane region" description="Helical" evidence="1">
    <location>
        <begin position="44"/>
        <end position="61"/>
    </location>
</feature>
<reference evidence="2 3" key="1">
    <citation type="submission" date="2019-06" db="EMBL/GenBank/DDBJ databases">
        <title>Sequencing the genomes of 1000 actinobacteria strains.</title>
        <authorList>
            <person name="Klenk H.-P."/>
        </authorList>
    </citation>
    <scope>NUCLEOTIDE SEQUENCE [LARGE SCALE GENOMIC DNA]</scope>
    <source>
        <strain evidence="2 3">DSM 17305</strain>
    </source>
</reference>
<keyword evidence="1" id="KW-1133">Transmembrane helix</keyword>
<dbReference type="AlphaFoldDB" id="A0A542DSV6"/>
<protein>
    <submittedName>
        <fullName evidence="2">Intracellular septation protein A</fullName>
    </submittedName>
</protein>
<feature type="transmembrane region" description="Helical" evidence="1">
    <location>
        <begin position="182"/>
        <end position="201"/>
    </location>
</feature>
<feature type="transmembrane region" description="Helical" evidence="1">
    <location>
        <begin position="155"/>
        <end position="176"/>
    </location>
</feature>
<accession>A0A542DSV6</accession>
<dbReference type="Proteomes" id="UP000316298">
    <property type="component" value="Unassembled WGS sequence"/>
</dbReference>
<dbReference type="OrthoDB" id="3781030at2"/>
<keyword evidence="1" id="KW-0472">Membrane</keyword>
<feature type="transmembrane region" description="Helical" evidence="1">
    <location>
        <begin position="99"/>
        <end position="115"/>
    </location>
</feature>
<keyword evidence="3" id="KW-1185">Reference proteome</keyword>
<evidence type="ECO:0000256" key="1">
    <source>
        <dbReference type="SAM" id="Phobius"/>
    </source>
</evidence>
<dbReference type="NCBIfam" id="NF041646">
    <property type="entry name" value="VC0807_fam"/>
    <property type="match status" value="1"/>
</dbReference>
<evidence type="ECO:0000313" key="2">
    <source>
        <dbReference type="EMBL" id="TQJ06177.1"/>
    </source>
</evidence>
<sequence length="225" mass="23949">MTSWSAPPRLGVGLLSNRALRLNIVAPVAAYWVLSKRGMSTVDALALSAVFPAAGGVLAMLRNRRVEPLAVLSLGAIAIGLAVGLLFHDGRILLVKESFTSGALGLVCLGSLLTRKPAIFVLRRRLFVPDDSEAQAEYDGSWQSRAVQAEARRTTAIWGIALLAEAAVRVGLSYLLPVGTMVTISPLLAPVLLGPLAVWNLRPRQDRLGEAATPDTPVPSRSNQE</sequence>
<organism evidence="2 3">
    <name type="scientific">Kribbella jejuensis</name>
    <dbReference type="NCBI Taxonomy" id="236068"/>
    <lineage>
        <taxon>Bacteria</taxon>
        <taxon>Bacillati</taxon>
        <taxon>Actinomycetota</taxon>
        <taxon>Actinomycetes</taxon>
        <taxon>Propionibacteriales</taxon>
        <taxon>Kribbellaceae</taxon>
        <taxon>Kribbella</taxon>
    </lineage>
</organism>
<evidence type="ECO:0000313" key="3">
    <source>
        <dbReference type="Proteomes" id="UP000316298"/>
    </source>
</evidence>
<dbReference type="RefSeq" id="WP_141860274.1">
    <property type="nucleotide sequence ID" value="NZ_BAAAKA010000009.1"/>
</dbReference>
<comment type="caution">
    <text evidence="2">The sequence shown here is derived from an EMBL/GenBank/DDBJ whole genome shotgun (WGS) entry which is preliminary data.</text>
</comment>
<keyword evidence="1" id="KW-0812">Transmembrane</keyword>
<feature type="transmembrane region" description="Helical" evidence="1">
    <location>
        <begin position="68"/>
        <end position="87"/>
    </location>
</feature>
<gene>
    <name evidence="2" type="ORF">FB475_5830</name>
</gene>
<proteinExistence type="predicted"/>
<dbReference type="EMBL" id="VFMM01000003">
    <property type="protein sequence ID" value="TQJ06177.1"/>
    <property type="molecule type" value="Genomic_DNA"/>
</dbReference>
<name>A0A542DSV6_9ACTN</name>